<dbReference type="EMBL" id="JACHOU010000002">
    <property type="protein sequence ID" value="MBB6353472.1"/>
    <property type="molecule type" value="Genomic_DNA"/>
</dbReference>
<protein>
    <submittedName>
        <fullName evidence="1">Uncharacterized protein</fullName>
    </submittedName>
</protein>
<keyword evidence="2" id="KW-1185">Reference proteome</keyword>
<evidence type="ECO:0000313" key="1">
    <source>
        <dbReference type="EMBL" id="MBB6353472.1"/>
    </source>
</evidence>
<dbReference type="AlphaFoldDB" id="A0A7X0KJW3"/>
<comment type="caution">
    <text evidence="1">The sequence shown here is derived from an EMBL/GenBank/DDBJ whole genome shotgun (WGS) entry which is preliminary data.</text>
</comment>
<dbReference type="InterPro" id="IPR012334">
    <property type="entry name" value="Pectin_lyas_fold"/>
</dbReference>
<dbReference type="InterPro" id="IPR011050">
    <property type="entry name" value="Pectin_lyase_fold/virulence"/>
</dbReference>
<dbReference type="Gene3D" id="2.160.20.10">
    <property type="entry name" value="Single-stranded right-handed beta-helix, Pectin lyase-like"/>
    <property type="match status" value="1"/>
</dbReference>
<dbReference type="RefSeq" id="WP_184698528.1">
    <property type="nucleotide sequence ID" value="NZ_BAABEG010000001.1"/>
</dbReference>
<organism evidence="1 2">
    <name type="scientific">Aminobacter aganoensis</name>
    <dbReference type="NCBI Taxonomy" id="83264"/>
    <lineage>
        <taxon>Bacteria</taxon>
        <taxon>Pseudomonadati</taxon>
        <taxon>Pseudomonadota</taxon>
        <taxon>Alphaproteobacteria</taxon>
        <taxon>Hyphomicrobiales</taxon>
        <taxon>Phyllobacteriaceae</taxon>
        <taxon>Aminobacter</taxon>
    </lineage>
</organism>
<evidence type="ECO:0000313" key="2">
    <source>
        <dbReference type="Proteomes" id="UP000536262"/>
    </source>
</evidence>
<reference evidence="1 2" key="1">
    <citation type="submission" date="2020-08" db="EMBL/GenBank/DDBJ databases">
        <title>Genomic Encyclopedia of Type Strains, Phase IV (KMG-IV): sequencing the most valuable type-strain genomes for metagenomic binning, comparative biology and taxonomic classification.</title>
        <authorList>
            <person name="Goeker M."/>
        </authorList>
    </citation>
    <scope>NUCLEOTIDE SEQUENCE [LARGE SCALE GENOMIC DNA]</scope>
    <source>
        <strain evidence="1 2">DSM 7051</strain>
    </source>
</reference>
<dbReference type="Proteomes" id="UP000536262">
    <property type="component" value="Unassembled WGS sequence"/>
</dbReference>
<name>A0A7X0KJW3_9HYPH</name>
<accession>A0A7X0KJW3</accession>
<gene>
    <name evidence="1" type="ORF">GGR00_001240</name>
</gene>
<sequence>MAFWRAELIKVLARLKELEGGLPGTYQPLNQNLTDIAALTTTPYGRSFLTFANEAAFKAGVNLEAGTDFLTPAAIAAAYQPLDTDLTALAGLGTAVAGDLIYSNGAATWARLAKGTALQHMRMNAGATAPEWASYPTIETLEGLALVAGDMLYATGADTLVKLAKGTALQVLRQNAALTAPEWATAREVLTANRTYYVRTDGSDSNTGLVDSSGGGFLTIQKAIDVAKTLDLGGFSVTIQVRTGTYTGSISVDTPFFGGQVTLAGDTTTPANCVISHNAYGAFSVSNASILSVRGFQVQNSAASSLGQGILVQNNAVLNISGNMAFAACTRSHLEINTGGTVNVNSGYTISGATNYHWLLNYGALVLSGQTITITGTPAWGVSFIDASNGSGATVFSATFSGAATGKRYNAALNAVVNTFGGGANYFPGNVAGTTATGGQYA</sequence>
<proteinExistence type="predicted"/>
<dbReference type="SUPFAM" id="SSF51126">
    <property type="entry name" value="Pectin lyase-like"/>
    <property type="match status" value="1"/>
</dbReference>